<gene>
    <name evidence="1" type="ORF">DPMN_011362</name>
</gene>
<comment type="caution">
    <text evidence="1">The sequence shown here is derived from an EMBL/GenBank/DDBJ whole genome shotgun (WGS) entry which is preliminary data.</text>
</comment>
<protein>
    <submittedName>
        <fullName evidence="1">Uncharacterized protein</fullName>
    </submittedName>
</protein>
<evidence type="ECO:0000313" key="2">
    <source>
        <dbReference type="Proteomes" id="UP000828390"/>
    </source>
</evidence>
<sequence length="97" mass="11007">MWLWLWHECGDVDEAAPTSPTSCTTHIPHPHSPPTYTTIMLHPYNPLSCSTHIPLPNDPPTYPSLMIRPHTSSSCYTHIHYPNAPPQTMMVRYMVVA</sequence>
<accession>A0A9D4N3G8</accession>
<proteinExistence type="predicted"/>
<reference evidence="1" key="1">
    <citation type="journal article" date="2019" name="bioRxiv">
        <title>The Genome of the Zebra Mussel, Dreissena polymorpha: A Resource for Invasive Species Research.</title>
        <authorList>
            <person name="McCartney M.A."/>
            <person name="Auch B."/>
            <person name="Kono T."/>
            <person name="Mallez S."/>
            <person name="Zhang Y."/>
            <person name="Obille A."/>
            <person name="Becker A."/>
            <person name="Abrahante J.E."/>
            <person name="Garbe J."/>
            <person name="Badalamenti J.P."/>
            <person name="Herman A."/>
            <person name="Mangelson H."/>
            <person name="Liachko I."/>
            <person name="Sullivan S."/>
            <person name="Sone E.D."/>
            <person name="Koren S."/>
            <person name="Silverstein K.A.T."/>
            <person name="Beckman K.B."/>
            <person name="Gohl D.M."/>
        </authorList>
    </citation>
    <scope>NUCLEOTIDE SEQUENCE</scope>
    <source>
        <strain evidence="1">Duluth1</strain>
        <tissue evidence="1">Whole animal</tissue>
    </source>
</reference>
<organism evidence="1 2">
    <name type="scientific">Dreissena polymorpha</name>
    <name type="common">Zebra mussel</name>
    <name type="synonym">Mytilus polymorpha</name>
    <dbReference type="NCBI Taxonomy" id="45954"/>
    <lineage>
        <taxon>Eukaryota</taxon>
        <taxon>Metazoa</taxon>
        <taxon>Spiralia</taxon>
        <taxon>Lophotrochozoa</taxon>
        <taxon>Mollusca</taxon>
        <taxon>Bivalvia</taxon>
        <taxon>Autobranchia</taxon>
        <taxon>Heteroconchia</taxon>
        <taxon>Euheterodonta</taxon>
        <taxon>Imparidentia</taxon>
        <taxon>Neoheterodontei</taxon>
        <taxon>Myida</taxon>
        <taxon>Dreissenoidea</taxon>
        <taxon>Dreissenidae</taxon>
        <taxon>Dreissena</taxon>
    </lineage>
</organism>
<keyword evidence="2" id="KW-1185">Reference proteome</keyword>
<name>A0A9D4N3G8_DREPO</name>
<dbReference type="AlphaFoldDB" id="A0A9D4N3G8"/>
<dbReference type="Proteomes" id="UP000828390">
    <property type="component" value="Unassembled WGS sequence"/>
</dbReference>
<reference evidence="1" key="2">
    <citation type="submission" date="2020-11" db="EMBL/GenBank/DDBJ databases">
        <authorList>
            <person name="McCartney M.A."/>
            <person name="Auch B."/>
            <person name="Kono T."/>
            <person name="Mallez S."/>
            <person name="Becker A."/>
            <person name="Gohl D.M."/>
            <person name="Silverstein K.A.T."/>
            <person name="Koren S."/>
            <person name="Bechman K.B."/>
            <person name="Herman A."/>
            <person name="Abrahante J.E."/>
            <person name="Garbe J."/>
        </authorList>
    </citation>
    <scope>NUCLEOTIDE SEQUENCE</scope>
    <source>
        <strain evidence="1">Duluth1</strain>
        <tissue evidence="1">Whole animal</tissue>
    </source>
</reference>
<evidence type="ECO:0000313" key="1">
    <source>
        <dbReference type="EMBL" id="KAH3887346.1"/>
    </source>
</evidence>
<dbReference type="EMBL" id="JAIWYP010000001">
    <property type="protein sequence ID" value="KAH3887346.1"/>
    <property type="molecule type" value="Genomic_DNA"/>
</dbReference>